<dbReference type="InterPro" id="IPR009081">
    <property type="entry name" value="PP-bd_ACP"/>
</dbReference>
<dbReference type="OrthoDB" id="9023404at2"/>
<evidence type="ECO:0000256" key="2">
    <source>
        <dbReference type="ARBA" id="ARBA00022553"/>
    </source>
</evidence>
<dbReference type="RefSeq" id="WP_062720284.1">
    <property type="nucleotide sequence ID" value="NZ_KQ948929.1"/>
</dbReference>
<evidence type="ECO:0000256" key="1">
    <source>
        <dbReference type="ARBA" id="ARBA00022450"/>
    </source>
</evidence>
<evidence type="ECO:0000313" key="5">
    <source>
        <dbReference type="Proteomes" id="UP000053429"/>
    </source>
</evidence>
<dbReference type="GO" id="GO:0017000">
    <property type="term" value="P:antibiotic biosynthetic process"/>
    <property type="evidence" value="ECO:0007669"/>
    <property type="project" value="UniProtKB-ARBA"/>
</dbReference>
<accession>A0A101U1V5</accession>
<dbReference type="SMART" id="SM00823">
    <property type="entry name" value="PKS_PP"/>
    <property type="match status" value="1"/>
</dbReference>
<dbReference type="InterPro" id="IPR036736">
    <property type="entry name" value="ACP-like_sf"/>
</dbReference>
<dbReference type="Gene3D" id="1.10.1200.10">
    <property type="entry name" value="ACP-like"/>
    <property type="match status" value="1"/>
</dbReference>
<dbReference type="PROSITE" id="PS50075">
    <property type="entry name" value="CARRIER"/>
    <property type="match status" value="1"/>
</dbReference>
<dbReference type="Pfam" id="PF00550">
    <property type="entry name" value="PP-binding"/>
    <property type="match status" value="1"/>
</dbReference>
<dbReference type="STRING" id="661399.AQJ67_19590"/>
<dbReference type="GO" id="GO:0031177">
    <property type="term" value="F:phosphopantetheine binding"/>
    <property type="evidence" value="ECO:0007669"/>
    <property type="project" value="InterPro"/>
</dbReference>
<dbReference type="InterPro" id="IPR006162">
    <property type="entry name" value="Ppantetheine_attach_site"/>
</dbReference>
<keyword evidence="1" id="KW-0596">Phosphopantetheine</keyword>
<dbReference type="EMBL" id="LMWY01000023">
    <property type="protein sequence ID" value="KUO02666.1"/>
    <property type="molecule type" value="Genomic_DNA"/>
</dbReference>
<dbReference type="InterPro" id="IPR020806">
    <property type="entry name" value="PKS_PP-bd"/>
</dbReference>
<name>A0A101U1V5_9ACTN</name>
<organism evidence="4 5">
    <name type="scientific">Streptomyces caeruleatus</name>
    <dbReference type="NCBI Taxonomy" id="661399"/>
    <lineage>
        <taxon>Bacteria</taxon>
        <taxon>Bacillati</taxon>
        <taxon>Actinomycetota</taxon>
        <taxon>Actinomycetes</taxon>
        <taxon>Kitasatosporales</taxon>
        <taxon>Streptomycetaceae</taxon>
        <taxon>Streptomyces</taxon>
    </lineage>
</organism>
<dbReference type="PROSITE" id="PS00012">
    <property type="entry name" value="PHOSPHOPANTETHEINE"/>
    <property type="match status" value="1"/>
</dbReference>
<feature type="domain" description="Carrier" evidence="3">
    <location>
        <begin position="3"/>
        <end position="80"/>
    </location>
</feature>
<keyword evidence="2" id="KW-0597">Phosphoprotein</keyword>
<proteinExistence type="predicted"/>
<dbReference type="AlphaFoldDB" id="A0A101U1V5"/>
<gene>
    <name evidence="4" type="ORF">AQJ67_19590</name>
</gene>
<evidence type="ECO:0000313" key="4">
    <source>
        <dbReference type="EMBL" id="KUO02666.1"/>
    </source>
</evidence>
<reference evidence="4 5" key="1">
    <citation type="submission" date="2015-10" db="EMBL/GenBank/DDBJ databases">
        <title>Draft genome sequence of Streptomyces caeruleatus NRRL B-24802, type strain for the species Streptomyces caeruleatus.</title>
        <authorList>
            <person name="Ruckert C."/>
            <person name="Winkler A."/>
            <person name="Kalinowski J."/>
            <person name="Kampfer P."/>
            <person name="Glaeser S."/>
        </authorList>
    </citation>
    <scope>NUCLEOTIDE SEQUENCE [LARGE SCALE GENOMIC DNA]</scope>
    <source>
        <strain evidence="4 5">NRRL B-24802</strain>
    </source>
</reference>
<protein>
    <recommendedName>
        <fullName evidence="3">Carrier domain-containing protein</fullName>
    </recommendedName>
</protein>
<comment type="caution">
    <text evidence="4">The sequence shown here is derived from an EMBL/GenBank/DDBJ whole genome shotgun (WGS) entry which is preliminary data.</text>
</comment>
<dbReference type="SUPFAM" id="SSF47336">
    <property type="entry name" value="ACP-like"/>
    <property type="match status" value="1"/>
</dbReference>
<sequence>MTAGNRDVHTWLTERVATYLRRSPQDIDTSVPLADYGLDSLTALAITADIEDEFEVTVDDALTWDHPTVDALSEALSGLLGGQPEAARTSEKQA</sequence>
<evidence type="ECO:0000259" key="3">
    <source>
        <dbReference type="PROSITE" id="PS50075"/>
    </source>
</evidence>
<keyword evidence="5" id="KW-1185">Reference proteome</keyword>
<dbReference type="Proteomes" id="UP000053429">
    <property type="component" value="Unassembled WGS sequence"/>
</dbReference>